<proteinExistence type="predicted"/>
<dbReference type="RefSeq" id="WP_027201181.1">
    <property type="nucleotide sequence ID" value="NZ_CAMXLP010000081.1"/>
</dbReference>
<organism evidence="2 3">
    <name type="scientific">Butyricimonas virosa</name>
    <dbReference type="NCBI Taxonomy" id="544645"/>
    <lineage>
        <taxon>Bacteria</taxon>
        <taxon>Pseudomonadati</taxon>
        <taxon>Bacteroidota</taxon>
        <taxon>Bacteroidia</taxon>
        <taxon>Bacteroidales</taxon>
        <taxon>Odoribacteraceae</taxon>
        <taxon>Butyricimonas</taxon>
    </lineage>
</organism>
<reference evidence="2 3" key="1">
    <citation type="submission" date="2021-02" db="EMBL/GenBank/DDBJ databases">
        <title>FDA dAtabase for Regulatory Grade micrObial Sequences (FDA-ARGOS): Supporting development and validation of Infectious Disease Dx tests.</title>
        <authorList>
            <person name="Carlson P."/>
            <person name="Fischbach M."/>
            <person name="Hastie J."/>
            <person name="Bilen M."/>
            <person name="Cheng A."/>
            <person name="Tallon L."/>
            <person name="Sadzewicz L."/>
            <person name="Zhao X."/>
            <person name="Boylan J."/>
            <person name="Ott S."/>
            <person name="Bowen H."/>
            <person name="Vavikolanu K."/>
            <person name="Mehta A."/>
            <person name="Aluvathingal J."/>
            <person name="Nadendla S."/>
            <person name="Yan Y."/>
            <person name="Sichtig H."/>
        </authorList>
    </citation>
    <scope>NUCLEOTIDE SEQUENCE [LARGE SCALE GENOMIC DNA]</scope>
    <source>
        <strain evidence="2 3">FDAARGOS_1229</strain>
    </source>
</reference>
<feature type="transmembrane region" description="Helical" evidence="1">
    <location>
        <begin position="206"/>
        <end position="236"/>
    </location>
</feature>
<dbReference type="EMBL" id="CP069450">
    <property type="protein sequence ID" value="QRO49087.1"/>
    <property type="molecule type" value="Genomic_DNA"/>
</dbReference>
<keyword evidence="3" id="KW-1185">Reference proteome</keyword>
<feature type="transmembrane region" description="Helical" evidence="1">
    <location>
        <begin position="339"/>
        <end position="362"/>
    </location>
</feature>
<keyword evidence="1" id="KW-0472">Membrane</keyword>
<feature type="transmembrane region" description="Helical" evidence="1">
    <location>
        <begin position="97"/>
        <end position="117"/>
    </location>
</feature>
<accession>A0ABX7H3K5</accession>
<feature type="transmembrane region" description="Helical" evidence="1">
    <location>
        <begin position="374"/>
        <end position="401"/>
    </location>
</feature>
<feature type="transmembrane region" description="Helical" evidence="1">
    <location>
        <begin position="72"/>
        <end position="91"/>
    </location>
</feature>
<evidence type="ECO:0000313" key="2">
    <source>
        <dbReference type="EMBL" id="QRO49087.1"/>
    </source>
</evidence>
<sequence length="416" mass="47776">MSLLYFFILLIINLVYLFRNRLLGLLVYLGICLTAPIIVIGSYRLSYEILSFPIICWACITYFTINKKNIWLVLYFIYLVIVSIIFAAINSSGLNYIGFYACFRFVIITSLLISLVDKFPNKVVNPERLLLVIIGINLLACVFQLFQPACASLFYNLYWKPGNAPLEYALEHGFVRGYGTFGSPIVLGVFSLFTFSYFLSVKKNFYGIFLSIILGLLALSKTFILGSIIIVLLYLFFYCRKANFIMRIRKRTIFSFFRVSLFVLFIVLILYVLVLYMDKQGIPILYYINLIGDPLAAFVTRYDASDGNMIPLIEAFQTNPVFGYGDSDLPGVFVGDTSFFVILYSTGLIGFTLMILFFFPFVYHSLINLKWKNYAFLVVVAYFISYIGTNIYIMPISSFIIYTMYLSNKRFCNSVS</sequence>
<feature type="transmembrane region" description="Helical" evidence="1">
    <location>
        <begin position="256"/>
        <end position="277"/>
    </location>
</feature>
<feature type="transmembrane region" description="Helical" evidence="1">
    <location>
        <begin position="178"/>
        <end position="199"/>
    </location>
</feature>
<name>A0ABX7H3K5_9BACT</name>
<feature type="transmembrane region" description="Helical" evidence="1">
    <location>
        <begin position="129"/>
        <end position="158"/>
    </location>
</feature>
<feature type="transmembrane region" description="Helical" evidence="1">
    <location>
        <begin position="21"/>
        <end position="43"/>
    </location>
</feature>
<feature type="transmembrane region" description="Helical" evidence="1">
    <location>
        <begin position="284"/>
        <end position="302"/>
    </location>
</feature>
<evidence type="ECO:0000256" key="1">
    <source>
        <dbReference type="SAM" id="Phobius"/>
    </source>
</evidence>
<dbReference type="Proteomes" id="UP000654720">
    <property type="component" value="Chromosome"/>
</dbReference>
<protein>
    <recommendedName>
        <fullName evidence="4">Oligosaccharide repeat unit polymerase</fullName>
    </recommendedName>
</protein>
<evidence type="ECO:0000313" key="3">
    <source>
        <dbReference type="Proteomes" id="UP000654720"/>
    </source>
</evidence>
<evidence type="ECO:0008006" key="4">
    <source>
        <dbReference type="Google" id="ProtNLM"/>
    </source>
</evidence>
<feature type="transmembrane region" description="Helical" evidence="1">
    <location>
        <begin position="49"/>
        <end position="65"/>
    </location>
</feature>
<gene>
    <name evidence="2" type="ORF">I6J59_14320</name>
</gene>
<keyword evidence="1" id="KW-1133">Transmembrane helix</keyword>
<keyword evidence="1" id="KW-0812">Transmembrane</keyword>